<feature type="compositionally biased region" description="Basic and acidic residues" evidence="1">
    <location>
        <begin position="70"/>
        <end position="89"/>
    </location>
</feature>
<keyword evidence="3" id="KW-1185">Reference proteome</keyword>
<name>A0A1W2ERH0_9PSEU</name>
<evidence type="ECO:0000313" key="2">
    <source>
        <dbReference type="EMBL" id="SMD12281.1"/>
    </source>
</evidence>
<sequence length="454" mass="50889">MVRNAALNAKQLAVLRWVSGGCADGVYEGTAHRLVARALHNRGLIVVKGNGPSWTARMTDEGNHFLEHGEHPPADVRVESSRPTNDRPVKARKHGPVDQLMTSLAEAPDRRVVVPHAEAGRYRRLAGMAKNLDRIPEGFLISFGHSRESGGFMVTLTLEPVPDWQTKVLDPLHVSHELSNPSDVVRTMMASDNFPVAGEPRDRAFRLLEALVAGAQEAGMTVDTGHQARRGYGTGARTQDEVTFRIGQDTFQLRFTQATLQRPHEPTEQELAKARRGYMFPDFDEIPDEHLGVVLDGPGAQFWASRWKDTSDHRLEDDLAQMLEEIGLRHGYLTDLRVQEQERQHRAQEARVERQRRLDAARARAAVAYQEHVIDEEARDQAKRWHEAKQMRDYAAEVRHRASALGTDGEKRAHAWAERITEVADALDPFPDQALPPADIAAPSESDLQAFMDL</sequence>
<gene>
    <name evidence="2" type="ORF">SAMN05660733_04397</name>
</gene>
<evidence type="ECO:0008006" key="4">
    <source>
        <dbReference type="Google" id="ProtNLM"/>
    </source>
</evidence>
<protein>
    <recommendedName>
        <fullName evidence="4">PE-PGRS family protein</fullName>
    </recommendedName>
</protein>
<organism evidence="2 3">
    <name type="scientific">Lentzea albidocapillata</name>
    <dbReference type="NCBI Taxonomy" id="40571"/>
    <lineage>
        <taxon>Bacteria</taxon>
        <taxon>Bacillati</taxon>
        <taxon>Actinomycetota</taxon>
        <taxon>Actinomycetes</taxon>
        <taxon>Pseudonocardiales</taxon>
        <taxon>Pseudonocardiaceae</taxon>
        <taxon>Lentzea</taxon>
    </lineage>
</organism>
<dbReference type="EMBL" id="FWYC01000010">
    <property type="protein sequence ID" value="SMD12281.1"/>
    <property type="molecule type" value="Genomic_DNA"/>
</dbReference>
<dbReference type="Proteomes" id="UP000192840">
    <property type="component" value="Unassembled WGS sequence"/>
</dbReference>
<dbReference type="AlphaFoldDB" id="A0A1W2ERH0"/>
<dbReference type="eggNOG" id="COG2268">
    <property type="taxonomic scope" value="Bacteria"/>
</dbReference>
<reference evidence="3" key="1">
    <citation type="submission" date="2017-04" db="EMBL/GenBank/DDBJ databases">
        <authorList>
            <person name="Varghese N."/>
            <person name="Submissions S."/>
        </authorList>
    </citation>
    <scope>NUCLEOTIDE SEQUENCE [LARGE SCALE GENOMIC DNA]</scope>
    <source>
        <strain evidence="3">DSM 44073</strain>
    </source>
</reference>
<accession>A0A1W2ERH0</accession>
<evidence type="ECO:0000256" key="1">
    <source>
        <dbReference type="SAM" id="MobiDB-lite"/>
    </source>
</evidence>
<dbReference type="RefSeq" id="WP_030476922.1">
    <property type="nucleotide sequence ID" value="NZ_JOEA01000008.1"/>
</dbReference>
<proteinExistence type="predicted"/>
<feature type="region of interest" description="Disordered" evidence="1">
    <location>
        <begin position="70"/>
        <end position="95"/>
    </location>
</feature>
<evidence type="ECO:0000313" key="3">
    <source>
        <dbReference type="Proteomes" id="UP000192840"/>
    </source>
</evidence>
<dbReference type="STRING" id="40571.SAMN05660733_04397"/>